<name>A0A427AX32_ENSVE</name>
<evidence type="ECO:0000256" key="1">
    <source>
        <dbReference type="SAM" id="MobiDB-lite"/>
    </source>
</evidence>
<gene>
    <name evidence="2" type="ORF">B296_00006099</name>
</gene>
<protein>
    <submittedName>
        <fullName evidence="2">Uncharacterized protein</fullName>
    </submittedName>
</protein>
<proteinExistence type="predicted"/>
<evidence type="ECO:0000313" key="2">
    <source>
        <dbReference type="EMBL" id="RRT80812.1"/>
    </source>
</evidence>
<dbReference type="AlphaFoldDB" id="A0A427AX32"/>
<evidence type="ECO:0000313" key="3">
    <source>
        <dbReference type="Proteomes" id="UP000287651"/>
    </source>
</evidence>
<organism evidence="2 3">
    <name type="scientific">Ensete ventricosum</name>
    <name type="common">Abyssinian banana</name>
    <name type="synonym">Musa ensete</name>
    <dbReference type="NCBI Taxonomy" id="4639"/>
    <lineage>
        <taxon>Eukaryota</taxon>
        <taxon>Viridiplantae</taxon>
        <taxon>Streptophyta</taxon>
        <taxon>Embryophyta</taxon>
        <taxon>Tracheophyta</taxon>
        <taxon>Spermatophyta</taxon>
        <taxon>Magnoliopsida</taxon>
        <taxon>Liliopsida</taxon>
        <taxon>Zingiberales</taxon>
        <taxon>Musaceae</taxon>
        <taxon>Ensete</taxon>
    </lineage>
</organism>
<feature type="region of interest" description="Disordered" evidence="1">
    <location>
        <begin position="51"/>
        <end position="78"/>
    </location>
</feature>
<feature type="compositionally biased region" description="Basic and acidic residues" evidence="1">
    <location>
        <begin position="59"/>
        <end position="71"/>
    </location>
</feature>
<dbReference type="Proteomes" id="UP000287651">
    <property type="component" value="Unassembled WGS sequence"/>
</dbReference>
<feature type="compositionally biased region" description="Basic and acidic residues" evidence="1">
    <location>
        <begin position="8"/>
        <end position="23"/>
    </location>
</feature>
<dbReference type="EMBL" id="AMZH03001056">
    <property type="protein sequence ID" value="RRT80812.1"/>
    <property type="molecule type" value="Genomic_DNA"/>
</dbReference>
<sequence length="158" mass="17723">MNTAVLGIDRKEERKEQKREERSNLSTTAGAWREAAVERWLVIEEKQCSDNRMLPAATARHERERSRRPEEAPSGNSTIRSWFGIETWTSVLRASLGAIGRQRFTVEDVVEEPGLATCSSCSSPTRVLTGGKDVGPMWDLAQAEGVEEKHVVVNWTNI</sequence>
<accession>A0A427AX32</accession>
<comment type="caution">
    <text evidence="2">The sequence shown here is derived from an EMBL/GenBank/DDBJ whole genome shotgun (WGS) entry which is preliminary data.</text>
</comment>
<reference evidence="2 3" key="1">
    <citation type="journal article" date="2014" name="Agronomy (Basel)">
        <title>A Draft Genome Sequence for Ensete ventricosum, the Drought-Tolerant Tree Against Hunger.</title>
        <authorList>
            <person name="Harrison J."/>
            <person name="Moore K.A."/>
            <person name="Paszkiewicz K."/>
            <person name="Jones T."/>
            <person name="Grant M."/>
            <person name="Ambacheew D."/>
            <person name="Muzemil S."/>
            <person name="Studholme D.J."/>
        </authorList>
    </citation>
    <scope>NUCLEOTIDE SEQUENCE [LARGE SCALE GENOMIC DNA]</scope>
</reference>
<feature type="region of interest" description="Disordered" evidence="1">
    <location>
        <begin position="1"/>
        <end position="28"/>
    </location>
</feature>